<organism evidence="10 11">
    <name type="scientific">Bombiscardovia coagulans</name>
    <dbReference type="NCBI Taxonomy" id="686666"/>
    <lineage>
        <taxon>Bacteria</taxon>
        <taxon>Bacillati</taxon>
        <taxon>Actinomycetota</taxon>
        <taxon>Actinomycetes</taxon>
        <taxon>Bifidobacteriales</taxon>
        <taxon>Bifidobacteriaceae</taxon>
        <taxon>Bombiscardovia</taxon>
    </lineage>
</organism>
<evidence type="ECO:0000256" key="5">
    <source>
        <dbReference type="ARBA" id="ARBA00023136"/>
    </source>
</evidence>
<keyword evidence="3 7" id="KW-0812">Transmembrane</keyword>
<dbReference type="OrthoDB" id="3227934at2"/>
<evidence type="ECO:0000313" key="10">
    <source>
        <dbReference type="EMBL" id="OZG50378.1"/>
    </source>
</evidence>
<dbReference type="InterPro" id="IPR050250">
    <property type="entry name" value="Macrolide_Exporter_MacB"/>
</dbReference>
<evidence type="ECO:0000256" key="2">
    <source>
        <dbReference type="ARBA" id="ARBA00022475"/>
    </source>
</evidence>
<evidence type="ECO:0000256" key="6">
    <source>
        <dbReference type="ARBA" id="ARBA00038076"/>
    </source>
</evidence>
<keyword evidence="5 7" id="KW-0472">Membrane</keyword>
<keyword evidence="11" id="KW-1185">Reference proteome</keyword>
<dbReference type="GO" id="GO:0022857">
    <property type="term" value="F:transmembrane transporter activity"/>
    <property type="evidence" value="ECO:0007669"/>
    <property type="project" value="TreeGrafter"/>
</dbReference>
<feature type="transmembrane region" description="Helical" evidence="7">
    <location>
        <begin position="21"/>
        <end position="39"/>
    </location>
</feature>
<dbReference type="InterPro" id="IPR003838">
    <property type="entry name" value="ABC3_permease_C"/>
</dbReference>
<proteinExistence type="inferred from homology"/>
<comment type="subcellular location">
    <subcellularLocation>
        <location evidence="1">Cell membrane</location>
        <topology evidence="1">Multi-pass membrane protein</topology>
    </subcellularLocation>
</comment>
<dbReference type="RefSeq" id="WP_094722861.1">
    <property type="nucleotide sequence ID" value="NZ_MWWS01000004.1"/>
</dbReference>
<dbReference type="Proteomes" id="UP000216004">
    <property type="component" value="Unassembled WGS sequence"/>
</dbReference>
<evidence type="ECO:0000256" key="7">
    <source>
        <dbReference type="SAM" id="Phobius"/>
    </source>
</evidence>
<dbReference type="InterPro" id="IPR025857">
    <property type="entry name" value="MacB_PCD"/>
</dbReference>
<evidence type="ECO:0000313" key="11">
    <source>
        <dbReference type="Proteomes" id="UP000216004"/>
    </source>
</evidence>
<evidence type="ECO:0000259" key="8">
    <source>
        <dbReference type="Pfam" id="PF02687"/>
    </source>
</evidence>
<dbReference type="Pfam" id="PF12704">
    <property type="entry name" value="MacB_PCD"/>
    <property type="match status" value="1"/>
</dbReference>
<keyword evidence="2" id="KW-1003">Cell membrane</keyword>
<evidence type="ECO:0000256" key="3">
    <source>
        <dbReference type="ARBA" id="ARBA00022692"/>
    </source>
</evidence>
<dbReference type="PANTHER" id="PTHR30572:SF4">
    <property type="entry name" value="ABC TRANSPORTER PERMEASE YTRF"/>
    <property type="match status" value="1"/>
</dbReference>
<dbReference type="GO" id="GO:0005886">
    <property type="term" value="C:plasma membrane"/>
    <property type="evidence" value="ECO:0007669"/>
    <property type="project" value="UniProtKB-SubCell"/>
</dbReference>
<feature type="domain" description="MacB-like periplasmic core" evidence="9">
    <location>
        <begin position="19"/>
        <end position="254"/>
    </location>
</feature>
<comment type="caution">
    <text evidence="10">The sequence shown here is derived from an EMBL/GenBank/DDBJ whole genome shotgun (WGS) entry which is preliminary data.</text>
</comment>
<keyword evidence="4 7" id="KW-1133">Transmembrane helix</keyword>
<protein>
    <submittedName>
        <fullName evidence="10">ABC transporter permease</fullName>
    </submittedName>
</protein>
<evidence type="ECO:0000256" key="1">
    <source>
        <dbReference type="ARBA" id="ARBA00004651"/>
    </source>
</evidence>
<dbReference type="Pfam" id="PF02687">
    <property type="entry name" value="FtsX"/>
    <property type="match status" value="1"/>
</dbReference>
<feature type="transmembrane region" description="Helical" evidence="7">
    <location>
        <begin position="289"/>
        <end position="311"/>
    </location>
</feature>
<evidence type="ECO:0000259" key="9">
    <source>
        <dbReference type="Pfam" id="PF12704"/>
    </source>
</evidence>
<evidence type="ECO:0000256" key="4">
    <source>
        <dbReference type="ARBA" id="ARBA00022989"/>
    </source>
</evidence>
<accession>A0A261EU41</accession>
<feature type="transmembrane region" description="Helical" evidence="7">
    <location>
        <begin position="332"/>
        <end position="359"/>
    </location>
</feature>
<reference evidence="10 11" key="1">
    <citation type="journal article" date="2017" name="BMC Genomics">
        <title>Comparative genomic and phylogenomic analyses of the Bifidobacteriaceae family.</title>
        <authorList>
            <person name="Lugli G.A."/>
            <person name="Milani C."/>
            <person name="Turroni F."/>
            <person name="Duranti S."/>
            <person name="Mancabelli L."/>
            <person name="Mangifesta M."/>
            <person name="Ferrario C."/>
            <person name="Modesto M."/>
            <person name="Mattarelli P."/>
            <person name="Jiri K."/>
            <person name="van Sinderen D."/>
            <person name="Ventura M."/>
        </authorList>
    </citation>
    <scope>NUCLEOTIDE SEQUENCE [LARGE SCALE GENOMIC DNA]</scope>
    <source>
        <strain evidence="10 11">DSM 22924</strain>
    </source>
</reference>
<feature type="domain" description="ABC3 transporter permease C-terminal" evidence="8">
    <location>
        <begin position="290"/>
        <end position="402"/>
    </location>
</feature>
<comment type="similarity">
    <text evidence="6">Belongs to the ABC-4 integral membrane protein family.</text>
</comment>
<dbReference type="PANTHER" id="PTHR30572">
    <property type="entry name" value="MEMBRANE COMPONENT OF TRANSPORTER-RELATED"/>
    <property type="match status" value="1"/>
</dbReference>
<sequence length="428" mass="45656">MFVLKNAWRAITRAKARNITFLIICVAVSASTVVGLFIMQTDKDAQTTIYDTQRVDAVISPKANGLGNGKTARPLGWEQYSAYAQGLQMTGNQFNVYYYETAPAKFRNIHAVGSQSQDLQLVGLSDATAIDKGPYGSITRTNGSNIDFSNNSSDSVLVSQALASANKLKPGSQLSMEDPKDPNKTIEVKVAGIYKPANKTSSGPSTNAVYSSFTTFGSHGFDQASKPGDPGHDLKVVFQLSSPAAYDSFKENLSKSGLNQKQYEVNSPSLRDYNNSIEPLHKVASKVRMALIAILVFGAILALAWLAFGLMQRGNELAMAIAIGVTKPRIGWQLALETLIITLPGLALGIGAGSALSPLAVRSATSLPGIRQTPALSTLWQVVGLGFLVCAILAMLASLYAAAFRTSRLYAPVTPLPHTSDTDSKETA</sequence>
<gene>
    <name evidence="10" type="ORF">BOCO_0895</name>
</gene>
<name>A0A261EU41_9BIFI</name>
<dbReference type="EMBL" id="MWWS01000004">
    <property type="protein sequence ID" value="OZG50378.1"/>
    <property type="molecule type" value="Genomic_DNA"/>
</dbReference>
<feature type="transmembrane region" description="Helical" evidence="7">
    <location>
        <begin position="379"/>
        <end position="402"/>
    </location>
</feature>
<dbReference type="AlphaFoldDB" id="A0A261EU41"/>